<reference evidence="2 3" key="1">
    <citation type="submission" date="2018-06" db="EMBL/GenBank/DDBJ databases">
        <title>Draft Whole-Genome Sequence of the purple photosynthetic bacterium Rhodospeudomonas palustris XCP.</title>
        <authorList>
            <person name="Rayyan A."/>
            <person name="Meyer T.E."/>
            <person name="Kyndt J.A."/>
        </authorList>
    </citation>
    <scope>NUCLEOTIDE SEQUENCE [LARGE SCALE GENOMIC DNA]</scope>
    <source>
        <strain evidence="2 3">XCP</strain>
    </source>
</reference>
<name>A0A323UIQ1_RHOPL</name>
<dbReference type="EMBL" id="QKQS01000023">
    <property type="protein sequence ID" value="PZA10856.1"/>
    <property type="molecule type" value="Genomic_DNA"/>
</dbReference>
<dbReference type="OrthoDB" id="7961571at2"/>
<evidence type="ECO:0000313" key="3">
    <source>
        <dbReference type="Proteomes" id="UP000248134"/>
    </source>
</evidence>
<proteinExistence type="predicted"/>
<gene>
    <name evidence="2" type="ORF">DNX69_16060</name>
</gene>
<dbReference type="Proteomes" id="UP000248134">
    <property type="component" value="Unassembled WGS sequence"/>
</dbReference>
<evidence type="ECO:0000256" key="1">
    <source>
        <dbReference type="SAM" id="SignalP"/>
    </source>
</evidence>
<keyword evidence="1" id="KW-0732">Signal</keyword>
<protein>
    <submittedName>
        <fullName evidence="2">Uncharacterized protein</fullName>
    </submittedName>
</protein>
<organism evidence="2 3">
    <name type="scientific">Rhodopseudomonas palustris</name>
    <dbReference type="NCBI Taxonomy" id="1076"/>
    <lineage>
        <taxon>Bacteria</taxon>
        <taxon>Pseudomonadati</taxon>
        <taxon>Pseudomonadota</taxon>
        <taxon>Alphaproteobacteria</taxon>
        <taxon>Hyphomicrobiales</taxon>
        <taxon>Nitrobacteraceae</taxon>
        <taxon>Rhodopseudomonas</taxon>
    </lineage>
</organism>
<sequence>MNQLGMGRITIAAATLGLGLACGLPTATPVEAQQAVAATNHAAADRLTDVSSQERVRRAPRRLPIYPRDDSDGVIPRFDPGRNAVRECTASYVQEHRPSGTVIVPRMNCFWRRG</sequence>
<dbReference type="AlphaFoldDB" id="A0A323UIQ1"/>
<feature type="chain" id="PRO_5016434053" evidence="1">
    <location>
        <begin position="28"/>
        <end position="114"/>
    </location>
</feature>
<comment type="caution">
    <text evidence="2">The sequence shown here is derived from an EMBL/GenBank/DDBJ whole genome shotgun (WGS) entry which is preliminary data.</text>
</comment>
<feature type="signal peptide" evidence="1">
    <location>
        <begin position="1"/>
        <end position="27"/>
    </location>
</feature>
<dbReference type="RefSeq" id="WP_110786951.1">
    <property type="nucleotide sequence ID" value="NZ_QKQS01000023.1"/>
</dbReference>
<accession>A0A323UIQ1</accession>
<evidence type="ECO:0000313" key="2">
    <source>
        <dbReference type="EMBL" id="PZA10856.1"/>
    </source>
</evidence>